<dbReference type="InterPro" id="IPR038277">
    <property type="entry name" value="UreF_sf"/>
</dbReference>
<organism evidence="1 2">
    <name type="scientific">Nocardioides donggukensis</name>
    <dbReference type="NCBI Taxonomy" id="2774019"/>
    <lineage>
        <taxon>Bacteria</taxon>
        <taxon>Bacillati</taxon>
        <taxon>Actinomycetota</taxon>
        <taxon>Actinomycetes</taxon>
        <taxon>Propionibacteriales</taxon>
        <taxon>Nocardioidaceae</taxon>
        <taxon>Nocardioides</taxon>
    </lineage>
</organism>
<dbReference type="Gene3D" id="1.10.4190.10">
    <property type="entry name" value="Urease accessory protein UreF"/>
    <property type="match status" value="1"/>
</dbReference>
<gene>
    <name evidence="1" type="ORF">IE331_07860</name>
</gene>
<dbReference type="GO" id="GO:0016151">
    <property type="term" value="F:nickel cation binding"/>
    <property type="evidence" value="ECO:0007669"/>
    <property type="project" value="InterPro"/>
</dbReference>
<dbReference type="EMBL" id="JACYXZ010000002">
    <property type="protein sequence ID" value="MBD8869536.1"/>
    <property type="molecule type" value="Genomic_DNA"/>
</dbReference>
<dbReference type="InterPro" id="IPR002639">
    <property type="entry name" value="UreF"/>
</dbReference>
<dbReference type="AlphaFoldDB" id="A0A927Q2C3"/>
<name>A0A927Q2C3_9ACTN</name>
<dbReference type="RefSeq" id="WP_192142300.1">
    <property type="nucleotide sequence ID" value="NZ_JACYXZ010000002.1"/>
</dbReference>
<comment type="caution">
    <text evidence="1">The sequence shown here is derived from an EMBL/GenBank/DDBJ whole genome shotgun (WGS) entry which is preliminary data.</text>
</comment>
<accession>A0A927Q2C3</accession>
<evidence type="ECO:0000313" key="2">
    <source>
        <dbReference type="Proteomes" id="UP000616839"/>
    </source>
</evidence>
<protein>
    <submittedName>
        <fullName evidence="1">Urease accessory protein UreF</fullName>
    </submittedName>
</protein>
<keyword evidence="2" id="KW-1185">Reference proteome</keyword>
<dbReference type="Proteomes" id="UP000616839">
    <property type="component" value="Unassembled WGS sequence"/>
</dbReference>
<proteinExistence type="predicted"/>
<sequence length="190" mass="19810">MNETWMLSLLARRRTSEGSLPGTDPASRGGTPVYRCRARLLTVTTVEAATAVVARAAAVREMSLAPVTSAWAARTPNPVTRAASRGAGRDLLAAAAVECPELLPFVSPLPLPVAAGMIAAHVGLDADVLARLVGYDDVQGSLADLDPADTLVWTQTVLPDIRAMADQVAGLTDPDRIPATGADLRVVTPH</sequence>
<evidence type="ECO:0000313" key="1">
    <source>
        <dbReference type="EMBL" id="MBD8869536.1"/>
    </source>
</evidence>
<reference evidence="1" key="1">
    <citation type="submission" date="2020-09" db="EMBL/GenBank/DDBJ databases">
        <title>Nocardioides sp. strain MJB4 16S ribosomal RNA gene Genome sequencing and assembly.</title>
        <authorList>
            <person name="Kim I."/>
        </authorList>
    </citation>
    <scope>NUCLEOTIDE SEQUENCE</scope>
    <source>
        <strain evidence="1">MJB4</strain>
    </source>
</reference>
<dbReference type="Pfam" id="PF01730">
    <property type="entry name" value="UreF"/>
    <property type="match status" value="1"/>
</dbReference>